<dbReference type="Proteomes" id="UP001367508">
    <property type="component" value="Unassembled WGS sequence"/>
</dbReference>
<dbReference type="EMBL" id="JAYMYQ010000004">
    <property type="protein sequence ID" value="KAK7336181.1"/>
    <property type="molecule type" value="Genomic_DNA"/>
</dbReference>
<comment type="caution">
    <text evidence="1">The sequence shown here is derived from an EMBL/GenBank/DDBJ whole genome shotgun (WGS) entry which is preliminary data.</text>
</comment>
<reference evidence="1 2" key="1">
    <citation type="submission" date="2024-01" db="EMBL/GenBank/DDBJ databases">
        <title>The genomes of 5 underutilized Papilionoideae crops provide insights into root nodulation and disease resistanc.</title>
        <authorList>
            <person name="Jiang F."/>
        </authorList>
    </citation>
    <scope>NUCLEOTIDE SEQUENCE [LARGE SCALE GENOMIC DNA]</scope>
    <source>
        <strain evidence="1">LVBAO_FW01</strain>
        <tissue evidence="1">Leaves</tissue>
    </source>
</reference>
<organism evidence="1 2">
    <name type="scientific">Canavalia gladiata</name>
    <name type="common">Sword bean</name>
    <name type="synonym">Dolichos gladiatus</name>
    <dbReference type="NCBI Taxonomy" id="3824"/>
    <lineage>
        <taxon>Eukaryota</taxon>
        <taxon>Viridiplantae</taxon>
        <taxon>Streptophyta</taxon>
        <taxon>Embryophyta</taxon>
        <taxon>Tracheophyta</taxon>
        <taxon>Spermatophyta</taxon>
        <taxon>Magnoliopsida</taxon>
        <taxon>eudicotyledons</taxon>
        <taxon>Gunneridae</taxon>
        <taxon>Pentapetalae</taxon>
        <taxon>rosids</taxon>
        <taxon>fabids</taxon>
        <taxon>Fabales</taxon>
        <taxon>Fabaceae</taxon>
        <taxon>Papilionoideae</taxon>
        <taxon>50 kb inversion clade</taxon>
        <taxon>NPAAA clade</taxon>
        <taxon>indigoferoid/millettioid clade</taxon>
        <taxon>Phaseoleae</taxon>
        <taxon>Canavalia</taxon>
    </lineage>
</organism>
<protein>
    <submittedName>
        <fullName evidence="1">Uncharacterized protein</fullName>
    </submittedName>
</protein>
<proteinExistence type="predicted"/>
<dbReference type="AlphaFoldDB" id="A0AAN9LHW3"/>
<evidence type="ECO:0000313" key="1">
    <source>
        <dbReference type="EMBL" id="KAK7336181.1"/>
    </source>
</evidence>
<name>A0AAN9LHW3_CANGL</name>
<sequence>MPLTEIKIDPQHPFTFPHMNQFSSNLTIKSRSSKIPPKIQTQKVGLFGIKIKSNQNPPFRSLQLKGNSIQADPKIEAQDLELEMLKCS</sequence>
<keyword evidence="2" id="KW-1185">Reference proteome</keyword>
<accession>A0AAN9LHW3</accession>
<gene>
    <name evidence="1" type="ORF">VNO77_16714</name>
</gene>
<evidence type="ECO:0000313" key="2">
    <source>
        <dbReference type="Proteomes" id="UP001367508"/>
    </source>
</evidence>